<evidence type="ECO:0000256" key="3">
    <source>
        <dbReference type="ARBA" id="ARBA00022448"/>
    </source>
</evidence>
<feature type="transmembrane region" description="Helical" evidence="8">
    <location>
        <begin position="37"/>
        <end position="59"/>
    </location>
</feature>
<feature type="transmembrane region" description="Helical" evidence="8">
    <location>
        <begin position="79"/>
        <end position="98"/>
    </location>
</feature>
<feature type="transmembrane region" description="Helical" evidence="8">
    <location>
        <begin position="285"/>
        <end position="304"/>
    </location>
</feature>
<keyword evidence="5 8" id="KW-0812">Transmembrane</keyword>
<evidence type="ECO:0000313" key="10">
    <source>
        <dbReference type="Proteomes" id="UP001140817"/>
    </source>
</evidence>
<evidence type="ECO:0000256" key="8">
    <source>
        <dbReference type="SAM" id="Phobius"/>
    </source>
</evidence>
<feature type="transmembrane region" description="Helical" evidence="8">
    <location>
        <begin position="427"/>
        <end position="449"/>
    </location>
</feature>
<dbReference type="AlphaFoldDB" id="A0A9X2M9P2"/>
<organism evidence="9 10">
    <name type="scientific">Terrisporobacter muris</name>
    <dbReference type="NCBI Taxonomy" id="2963284"/>
    <lineage>
        <taxon>Bacteria</taxon>
        <taxon>Bacillati</taxon>
        <taxon>Bacillota</taxon>
        <taxon>Clostridia</taxon>
        <taxon>Peptostreptococcales</taxon>
        <taxon>Peptostreptococcaceae</taxon>
        <taxon>Terrisporobacter</taxon>
    </lineage>
</organism>
<comment type="similarity">
    <text evidence="2">Belongs to the BCCT transporter (TC 2.A.15) family.</text>
</comment>
<feature type="transmembrane region" description="Helical" evidence="8">
    <location>
        <begin position="374"/>
        <end position="396"/>
    </location>
</feature>
<dbReference type="PANTHER" id="PTHR30047:SF7">
    <property type="entry name" value="HIGH-AFFINITY CHOLINE TRANSPORT PROTEIN"/>
    <property type="match status" value="1"/>
</dbReference>
<evidence type="ECO:0000256" key="7">
    <source>
        <dbReference type="ARBA" id="ARBA00023136"/>
    </source>
</evidence>
<dbReference type="NCBIfam" id="TIGR00842">
    <property type="entry name" value="bcct"/>
    <property type="match status" value="1"/>
</dbReference>
<gene>
    <name evidence="9" type="ORF">NSA58_05190</name>
</gene>
<feature type="transmembrane region" description="Helical" evidence="8">
    <location>
        <begin position="258"/>
        <end position="278"/>
    </location>
</feature>
<dbReference type="Proteomes" id="UP001140817">
    <property type="component" value="Unassembled WGS sequence"/>
</dbReference>
<protein>
    <submittedName>
        <fullName evidence="9">BCCT family transporter</fullName>
    </submittedName>
</protein>
<accession>A0A9X2M9P2</accession>
<reference evidence="9" key="1">
    <citation type="submission" date="2022-07" db="EMBL/GenBank/DDBJ databases">
        <title>Enhanced cultured diversity of the mouse gut microbiota enables custom-made synthetic communities.</title>
        <authorList>
            <person name="Afrizal A."/>
        </authorList>
    </citation>
    <scope>NUCLEOTIDE SEQUENCE</scope>
    <source>
        <strain evidence="9">DSM 29186</strain>
    </source>
</reference>
<keyword evidence="7 8" id="KW-0472">Membrane</keyword>
<evidence type="ECO:0000256" key="4">
    <source>
        <dbReference type="ARBA" id="ARBA00022475"/>
    </source>
</evidence>
<keyword evidence="4" id="KW-1003">Cell membrane</keyword>
<comment type="subcellular location">
    <subcellularLocation>
        <location evidence="1">Cell membrane</location>
        <topology evidence="1">Multi-pass membrane protein</topology>
    </subcellularLocation>
</comment>
<dbReference type="EMBL" id="JANKBY010000039">
    <property type="protein sequence ID" value="MCR1822176.1"/>
    <property type="molecule type" value="Genomic_DNA"/>
</dbReference>
<dbReference type="RefSeq" id="WP_242842699.1">
    <property type="nucleotide sequence ID" value="NZ_JANKBY010000039.1"/>
</dbReference>
<evidence type="ECO:0000256" key="2">
    <source>
        <dbReference type="ARBA" id="ARBA00005658"/>
    </source>
</evidence>
<keyword evidence="3" id="KW-0813">Transport</keyword>
<dbReference type="GO" id="GO:0022857">
    <property type="term" value="F:transmembrane transporter activity"/>
    <property type="evidence" value="ECO:0007669"/>
    <property type="project" value="InterPro"/>
</dbReference>
<sequence length="525" mass="58948">MFSRSLKYDNLTKRYKYKKKRPYKNFRGDKSNSSKNGINYVLIFSLLLTATVVSVGILLPEKFNYISTKLFNVLIDKFSPMYLMLMLGIFVFSLYLAFSKYGDIKLGKESDKPEFSNIVWFSMLFGAGMGIGLVFFGAWEPMSHFVNPLNAVGGSEDAIRFAIEQSFIHWGVMSWVSYAVIGVSLAYFQFRKGRKGLISSTLDPILENSKYKNSIKLVVDVLAVFITVVGVAASMGLGTMQIGGGVEYLFGIKNSFKLQLLIILVITVIYIWTAVGGLDKGMKQLSNINLALATILVVGCFFVGPTSEIMNTFVNGVGDYLNYFVSQSLFINPITSNEWVYKWRIFYWAYWISWSPFVGVFIARISKGRTIREFVLGVIIVPSIICMLWFVIFGMMGMDLGYEFAKDAITCTDTSLFKVLSQYKGGFAFSITAIFLLFTFFITSANSAIYVLSMFTSRGSLNPRNINKIVWGVIQALFAIVFIMLGGLDILQRFAIVVSFPFAIIIIAIGVALVKELRKEKCSKM</sequence>
<feature type="transmembrane region" description="Helical" evidence="8">
    <location>
        <begin position="118"/>
        <end position="139"/>
    </location>
</feature>
<dbReference type="GO" id="GO:0005886">
    <property type="term" value="C:plasma membrane"/>
    <property type="evidence" value="ECO:0007669"/>
    <property type="project" value="UniProtKB-SubCell"/>
</dbReference>
<evidence type="ECO:0000313" key="9">
    <source>
        <dbReference type="EMBL" id="MCR1822176.1"/>
    </source>
</evidence>
<feature type="transmembrane region" description="Helical" evidence="8">
    <location>
        <begin position="167"/>
        <end position="188"/>
    </location>
</feature>
<feature type="transmembrane region" description="Helical" evidence="8">
    <location>
        <begin position="494"/>
        <end position="514"/>
    </location>
</feature>
<name>A0A9X2M9P2_9FIRM</name>
<dbReference type="InterPro" id="IPR000060">
    <property type="entry name" value="BCCT_transptr"/>
</dbReference>
<evidence type="ECO:0000256" key="6">
    <source>
        <dbReference type="ARBA" id="ARBA00022989"/>
    </source>
</evidence>
<feature type="transmembrane region" description="Helical" evidence="8">
    <location>
        <begin position="469"/>
        <end position="488"/>
    </location>
</feature>
<proteinExistence type="inferred from homology"/>
<keyword evidence="6 8" id="KW-1133">Transmembrane helix</keyword>
<keyword evidence="10" id="KW-1185">Reference proteome</keyword>
<comment type="caution">
    <text evidence="9">The sequence shown here is derived from an EMBL/GenBank/DDBJ whole genome shotgun (WGS) entry which is preliminary data.</text>
</comment>
<dbReference type="PANTHER" id="PTHR30047">
    <property type="entry name" value="HIGH-AFFINITY CHOLINE TRANSPORT PROTEIN-RELATED"/>
    <property type="match status" value="1"/>
</dbReference>
<dbReference type="Pfam" id="PF02028">
    <property type="entry name" value="BCCT"/>
    <property type="match status" value="1"/>
</dbReference>
<evidence type="ECO:0000256" key="1">
    <source>
        <dbReference type="ARBA" id="ARBA00004651"/>
    </source>
</evidence>
<feature type="transmembrane region" description="Helical" evidence="8">
    <location>
        <begin position="217"/>
        <end position="238"/>
    </location>
</feature>
<feature type="transmembrane region" description="Helical" evidence="8">
    <location>
        <begin position="345"/>
        <end position="362"/>
    </location>
</feature>
<evidence type="ECO:0000256" key="5">
    <source>
        <dbReference type="ARBA" id="ARBA00022692"/>
    </source>
</evidence>